<name>A0A183FW99_HELPZ</name>
<feature type="compositionally biased region" description="Basic and acidic residues" evidence="1">
    <location>
        <begin position="1"/>
        <end position="16"/>
    </location>
</feature>
<evidence type="ECO:0000313" key="3">
    <source>
        <dbReference type="Proteomes" id="UP000050761"/>
    </source>
</evidence>
<evidence type="ECO:0000313" key="4">
    <source>
        <dbReference type="WBParaSite" id="HPBE_0001268901-mRNA-1"/>
    </source>
</evidence>
<dbReference type="WBParaSite" id="HPBE_0001268901-mRNA-1">
    <property type="protein sequence ID" value="HPBE_0001268901-mRNA-1"/>
    <property type="gene ID" value="HPBE_0001268901"/>
</dbReference>
<accession>A0A183FW99</accession>
<feature type="compositionally biased region" description="Polar residues" evidence="1">
    <location>
        <begin position="67"/>
        <end position="79"/>
    </location>
</feature>
<gene>
    <name evidence="2" type="ORF">HPBE_LOCUS12688</name>
</gene>
<evidence type="ECO:0000256" key="1">
    <source>
        <dbReference type="SAM" id="MobiDB-lite"/>
    </source>
</evidence>
<keyword evidence="3" id="KW-1185">Reference proteome</keyword>
<reference evidence="2 3" key="1">
    <citation type="submission" date="2018-11" db="EMBL/GenBank/DDBJ databases">
        <authorList>
            <consortium name="Pathogen Informatics"/>
        </authorList>
    </citation>
    <scope>NUCLEOTIDE SEQUENCE [LARGE SCALE GENOMIC DNA]</scope>
</reference>
<sequence>MREAGDATEKGRKTEEGVVDSPAAPVLSRRCEPSGGASEWGGGSPRAASCSSGATKKLKNKGHQRTHTSSVMLSETEGNQGEVLTLRQRLEVETPFDGPLLEHCLRMFGPDGDAVDCRRLKAL</sequence>
<reference evidence="4" key="2">
    <citation type="submission" date="2019-09" db="UniProtKB">
        <authorList>
            <consortium name="WormBaseParasite"/>
        </authorList>
    </citation>
    <scope>IDENTIFICATION</scope>
</reference>
<proteinExistence type="predicted"/>
<organism evidence="3 4">
    <name type="scientific">Heligmosomoides polygyrus</name>
    <name type="common">Parasitic roundworm</name>
    <dbReference type="NCBI Taxonomy" id="6339"/>
    <lineage>
        <taxon>Eukaryota</taxon>
        <taxon>Metazoa</taxon>
        <taxon>Ecdysozoa</taxon>
        <taxon>Nematoda</taxon>
        <taxon>Chromadorea</taxon>
        <taxon>Rhabditida</taxon>
        <taxon>Rhabditina</taxon>
        <taxon>Rhabditomorpha</taxon>
        <taxon>Strongyloidea</taxon>
        <taxon>Heligmosomidae</taxon>
        <taxon>Heligmosomoides</taxon>
    </lineage>
</organism>
<feature type="region of interest" description="Disordered" evidence="1">
    <location>
        <begin position="1"/>
        <end position="80"/>
    </location>
</feature>
<accession>A0A3P8DA63</accession>
<feature type="compositionally biased region" description="Basic residues" evidence="1">
    <location>
        <begin position="56"/>
        <end position="66"/>
    </location>
</feature>
<dbReference type="EMBL" id="UZAH01027597">
    <property type="protein sequence ID" value="VDO93195.1"/>
    <property type="molecule type" value="Genomic_DNA"/>
</dbReference>
<evidence type="ECO:0000313" key="2">
    <source>
        <dbReference type="EMBL" id="VDO93195.1"/>
    </source>
</evidence>
<protein>
    <submittedName>
        <fullName evidence="2 4">Uncharacterized protein</fullName>
    </submittedName>
</protein>
<dbReference type="AlphaFoldDB" id="A0A183FW99"/>
<dbReference type="Proteomes" id="UP000050761">
    <property type="component" value="Unassembled WGS sequence"/>
</dbReference>